<evidence type="ECO:0000313" key="3">
    <source>
        <dbReference type="EMBL" id="MBD8015382.1"/>
    </source>
</evidence>
<evidence type="ECO:0000259" key="2">
    <source>
        <dbReference type="Pfam" id="PF18902"/>
    </source>
</evidence>
<keyword evidence="4" id="KW-1185">Reference proteome</keyword>
<sequence>MGTEERSTPLKKHIWSLVILNFLDGFLTYMGLSFGAITEANPLLASFSPLALLVTKFLLSLCLFGFLYTPFVRIQSRNWRYTLILVNTLYSLILLLHLFWLLILFT</sequence>
<dbReference type="EMBL" id="JACSPU010000003">
    <property type="protein sequence ID" value="MBD8015382.1"/>
    <property type="molecule type" value="Genomic_DNA"/>
</dbReference>
<evidence type="ECO:0000313" key="4">
    <source>
        <dbReference type="Proteomes" id="UP000658980"/>
    </source>
</evidence>
<feature type="transmembrane region" description="Helical" evidence="1">
    <location>
        <begin position="81"/>
        <end position="105"/>
    </location>
</feature>
<protein>
    <recommendedName>
        <fullName evidence="2">DUF5658 domain-containing protein</fullName>
    </recommendedName>
</protein>
<accession>A0ABR8WED6</accession>
<keyword evidence="1" id="KW-1133">Transmembrane helix</keyword>
<dbReference type="InterPro" id="IPR043717">
    <property type="entry name" value="DUF5658"/>
</dbReference>
<comment type="caution">
    <text evidence="3">The sequence shown here is derived from an EMBL/GenBank/DDBJ whole genome shotgun (WGS) entry which is preliminary data.</text>
</comment>
<keyword evidence="1" id="KW-0812">Transmembrane</keyword>
<proteinExistence type="predicted"/>
<keyword evidence="1" id="KW-0472">Membrane</keyword>
<name>A0ABR8WED6_9BACL</name>
<feature type="domain" description="DUF5658" evidence="2">
    <location>
        <begin position="16"/>
        <end position="102"/>
    </location>
</feature>
<feature type="transmembrane region" description="Helical" evidence="1">
    <location>
        <begin position="43"/>
        <end position="69"/>
    </location>
</feature>
<organism evidence="3 4">
    <name type="scientific">Planococcus wigleyi</name>
    <dbReference type="NCBI Taxonomy" id="2762216"/>
    <lineage>
        <taxon>Bacteria</taxon>
        <taxon>Bacillati</taxon>
        <taxon>Bacillota</taxon>
        <taxon>Bacilli</taxon>
        <taxon>Bacillales</taxon>
        <taxon>Caryophanaceae</taxon>
        <taxon>Planococcus</taxon>
    </lineage>
</organism>
<dbReference type="Pfam" id="PF18902">
    <property type="entry name" value="DUF5658"/>
    <property type="match status" value="1"/>
</dbReference>
<dbReference type="Proteomes" id="UP000658980">
    <property type="component" value="Unassembled WGS sequence"/>
</dbReference>
<dbReference type="RefSeq" id="WP_191715561.1">
    <property type="nucleotide sequence ID" value="NZ_JACSPU010000003.1"/>
</dbReference>
<reference evidence="3 4" key="1">
    <citation type="submission" date="2020-08" db="EMBL/GenBank/DDBJ databases">
        <title>A Genomic Blueprint of the Chicken Gut Microbiome.</title>
        <authorList>
            <person name="Gilroy R."/>
            <person name="Ravi A."/>
            <person name="Getino M."/>
            <person name="Pursley I."/>
            <person name="Horton D.L."/>
            <person name="Alikhan N.-F."/>
            <person name="Baker D."/>
            <person name="Gharbi K."/>
            <person name="Hall N."/>
            <person name="Watson M."/>
            <person name="Adriaenssens E.M."/>
            <person name="Foster-Nyarko E."/>
            <person name="Jarju S."/>
            <person name="Secka A."/>
            <person name="Antonio M."/>
            <person name="Oren A."/>
            <person name="Chaudhuri R."/>
            <person name="La Ragione R.M."/>
            <person name="Hildebrand F."/>
            <person name="Pallen M.J."/>
        </authorList>
    </citation>
    <scope>NUCLEOTIDE SEQUENCE [LARGE SCALE GENOMIC DNA]</scope>
    <source>
        <strain evidence="3 4">Sa1BUA13</strain>
    </source>
</reference>
<feature type="transmembrane region" description="Helical" evidence="1">
    <location>
        <begin position="14"/>
        <end position="37"/>
    </location>
</feature>
<evidence type="ECO:0000256" key="1">
    <source>
        <dbReference type="SAM" id="Phobius"/>
    </source>
</evidence>
<gene>
    <name evidence="3" type="ORF">H9630_11170</name>
</gene>